<comment type="caution">
    <text evidence="4">The sequence shown here is derived from an EMBL/GenBank/DDBJ whole genome shotgun (WGS) entry which is preliminary data.</text>
</comment>
<dbReference type="SUPFAM" id="SSF50978">
    <property type="entry name" value="WD40 repeat-like"/>
    <property type="match status" value="1"/>
</dbReference>
<evidence type="ECO:0000256" key="1">
    <source>
        <dbReference type="PROSITE-ProRule" id="PRU00221"/>
    </source>
</evidence>
<evidence type="ECO:0000313" key="5">
    <source>
        <dbReference type="Proteomes" id="UP001311232"/>
    </source>
</evidence>
<feature type="region of interest" description="Disordered" evidence="3">
    <location>
        <begin position="185"/>
        <end position="221"/>
    </location>
</feature>
<sequence length="518" mass="57769">MSARRKDRAEENDGFSEEEQERSAEDQATSSSSSATSRINPEEPIIQNIPESVDDFLRNFLRRLGLTRTLSNFEVEWYSSTQTSSSFFIPDALTHQQILQKELDTVHRDTKLLQKEVLEAAQSLVRMQRERDFHRMQHHRVSEQKNSIIKDYKQLQEHLENYEVALKQLEEKHQAALRTKTLLGLQRERAQNLPEPRLNQEKPKEKPAKKPSTQSFSRQPKIYRLQNPQLAPGKTNFQLSCSIRAHHQPVSCIALHPSKLVLASASDDRTWKLWHLPQSGEKVGQMLLRGEGHSDWLSGCSFHPDGSKLATTSGDMTVTHLGALFHSCGTPPGFLPRGTGEHPKRGDVKTSPRLQNQLFRRHTPFCKNRITFLPSSDLLLTCSVDKTLIMWDARLGVGTATFCGHQHPCNHASFSPATHAVASCDSRGVINLWDTRKPASPTAAVDAGPQGANQVAFNQSGKLLAVASSDGLVRLVEVDACSVSSLTGHRKSVQSVTFDHEGGALMSAGSDGEINVWF</sequence>
<feature type="compositionally biased region" description="Low complexity" evidence="3">
    <location>
        <begin position="28"/>
        <end position="46"/>
    </location>
</feature>
<dbReference type="InterPro" id="IPR001680">
    <property type="entry name" value="WD40_rpt"/>
</dbReference>
<dbReference type="Pfam" id="PF00400">
    <property type="entry name" value="WD40"/>
    <property type="match status" value="6"/>
</dbReference>
<dbReference type="InterPro" id="IPR050995">
    <property type="entry name" value="WD-F-box_domain-protein"/>
</dbReference>
<keyword evidence="2" id="KW-0175">Coiled coil</keyword>
<dbReference type="InterPro" id="IPR036322">
    <property type="entry name" value="WD40_repeat_dom_sf"/>
</dbReference>
<protein>
    <recommendedName>
        <fullName evidence="6">Sperm-associated antigen 16 protein</fullName>
    </recommendedName>
</protein>
<evidence type="ECO:0000313" key="4">
    <source>
        <dbReference type="EMBL" id="KAK5612087.1"/>
    </source>
</evidence>
<proteinExistence type="predicted"/>
<evidence type="ECO:0000256" key="3">
    <source>
        <dbReference type="SAM" id="MobiDB-lite"/>
    </source>
</evidence>
<dbReference type="CDD" id="cd00200">
    <property type="entry name" value="WD40"/>
    <property type="match status" value="1"/>
</dbReference>
<keyword evidence="1" id="KW-0853">WD repeat</keyword>
<organism evidence="4 5">
    <name type="scientific">Crenichthys baileyi</name>
    <name type="common">White River springfish</name>
    <dbReference type="NCBI Taxonomy" id="28760"/>
    <lineage>
        <taxon>Eukaryota</taxon>
        <taxon>Metazoa</taxon>
        <taxon>Chordata</taxon>
        <taxon>Craniata</taxon>
        <taxon>Vertebrata</taxon>
        <taxon>Euteleostomi</taxon>
        <taxon>Actinopterygii</taxon>
        <taxon>Neopterygii</taxon>
        <taxon>Teleostei</taxon>
        <taxon>Neoteleostei</taxon>
        <taxon>Acanthomorphata</taxon>
        <taxon>Ovalentaria</taxon>
        <taxon>Atherinomorphae</taxon>
        <taxon>Cyprinodontiformes</taxon>
        <taxon>Goodeidae</taxon>
        <taxon>Crenichthys</taxon>
    </lineage>
</organism>
<evidence type="ECO:0000256" key="2">
    <source>
        <dbReference type="SAM" id="Coils"/>
    </source>
</evidence>
<keyword evidence="5" id="KW-1185">Reference proteome</keyword>
<feature type="coiled-coil region" evidence="2">
    <location>
        <begin position="145"/>
        <end position="179"/>
    </location>
</feature>
<reference evidence="4 5" key="1">
    <citation type="submission" date="2021-06" db="EMBL/GenBank/DDBJ databases">
        <authorList>
            <person name="Palmer J.M."/>
        </authorList>
    </citation>
    <scope>NUCLEOTIDE SEQUENCE [LARGE SCALE GENOMIC DNA]</scope>
    <source>
        <strain evidence="4 5">MEX-2019</strain>
        <tissue evidence="4">Muscle</tissue>
    </source>
</reference>
<dbReference type="PROSITE" id="PS50294">
    <property type="entry name" value="WD_REPEATS_REGION"/>
    <property type="match status" value="2"/>
</dbReference>
<dbReference type="Gene3D" id="2.130.10.10">
    <property type="entry name" value="YVTN repeat-like/Quinoprotein amine dehydrogenase"/>
    <property type="match status" value="2"/>
</dbReference>
<dbReference type="InterPro" id="IPR015943">
    <property type="entry name" value="WD40/YVTN_repeat-like_dom_sf"/>
</dbReference>
<dbReference type="PROSITE" id="PS50082">
    <property type="entry name" value="WD_REPEATS_2"/>
    <property type="match status" value="2"/>
</dbReference>
<dbReference type="Proteomes" id="UP001311232">
    <property type="component" value="Unassembled WGS sequence"/>
</dbReference>
<feature type="compositionally biased region" description="Acidic residues" evidence="3">
    <location>
        <begin position="10"/>
        <end position="20"/>
    </location>
</feature>
<dbReference type="SMART" id="SM00320">
    <property type="entry name" value="WD40"/>
    <property type="match status" value="6"/>
</dbReference>
<dbReference type="EMBL" id="JAHHUM010001451">
    <property type="protein sequence ID" value="KAK5612087.1"/>
    <property type="molecule type" value="Genomic_DNA"/>
</dbReference>
<name>A0AAV9RSP2_9TELE</name>
<feature type="region of interest" description="Disordered" evidence="3">
    <location>
        <begin position="1"/>
        <end position="46"/>
    </location>
</feature>
<dbReference type="PANTHER" id="PTHR14604:SF3">
    <property type="entry name" value="SPERM-ASSOCIATED ANTIGEN 16 PROTEIN"/>
    <property type="match status" value="1"/>
</dbReference>
<dbReference type="PANTHER" id="PTHR14604">
    <property type="entry name" value="WD40 REPEAT PF20"/>
    <property type="match status" value="1"/>
</dbReference>
<dbReference type="AlphaFoldDB" id="A0AAV9RSP2"/>
<feature type="repeat" description="WD" evidence="1">
    <location>
        <begin position="486"/>
        <end position="518"/>
    </location>
</feature>
<gene>
    <name evidence="4" type="ORF">CRENBAI_000755</name>
</gene>
<evidence type="ECO:0008006" key="6">
    <source>
        <dbReference type="Google" id="ProtNLM"/>
    </source>
</evidence>
<feature type="compositionally biased region" description="Basic and acidic residues" evidence="3">
    <location>
        <begin position="198"/>
        <end position="208"/>
    </location>
</feature>
<feature type="repeat" description="WD" evidence="1">
    <location>
        <begin position="243"/>
        <end position="276"/>
    </location>
</feature>
<accession>A0AAV9RSP2</accession>